<comment type="caution">
    <text evidence="3">The sequence shown here is derived from an EMBL/GenBank/DDBJ whole genome shotgun (WGS) entry which is preliminary data.</text>
</comment>
<keyword evidence="2" id="KW-0812">Transmembrane</keyword>
<feature type="transmembrane region" description="Helical" evidence="2">
    <location>
        <begin position="171"/>
        <end position="188"/>
    </location>
</feature>
<evidence type="ECO:0000313" key="4">
    <source>
        <dbReference type="Proteomes" id="UP001644719"/>
    </source>
</evidence>
<evidence type="ECO:0000256" key="1">
    <source>
        <dbReference type="SAM" id="MobiDB-lite"/>
    </source>
</evidence>
<dbReference type="Proteomes" id="UP001644719">
    <property type="component" value="Unassembled WGS sequence"/>
</dbReference>
<evidence type="ECO:0000256" key="2">
    <source>
        <dbReference type="SAM" id="Phobius"/>
    </source>
</evidence>
<keyword evidence="2" id="KW-0472">Membrane</keyword>
<reference evidence="3 4" key="1">
    <citation type="journal article" date="2020" name="Cell Host Microbe">
        <title>Functional and Genomic Variation between Human-Derived Isolates of Lachnospiraceae Reveals Inter- and Intra-Species Diversity.</title>
        <authorList>
            <person name="Sorbara M.T."/>
            <person name="Littmann E.R."/>
            <person name="Fontana E."/>
            <person name="Moody T.U."/>
            <person name="Kohout C.E."/>
            <person name="Gjonbalaj M."/>
            <person name="Eaton V."/>
            <person name="Seok R."/>
            <person name="Leiner I.M."/>
            <person name="Pamer E.G."/>
        </authorList>
    </citation>
    <scope>NUCLEOTIDE SEQUENCE [LARGE SCALE GENOMIC DNA]</scope>
    <source>
        <strain evidence="3 4">MSK.17.74</strain>
    </source>
</reference>
<dbReference type="EMBL" id="JAAITS010000006">
    <property type="protein sequence ID" value="NSG84475.1"/>
    <property type="molecule type" value="Genomic_DNA"/>
</dbReference>
<evidence type="ECO:0000313" key="3">
    <source>
        <dbReference type="EMBL" id="NSG84475.1"/>
    </source>
</evidence>
<keyword evidence="2" id="KW-1133">Transmembrane helix</keyword>
<sequence length="298" mass="31496">MEKKRCQVCDGPVVNGRCKLCGMPYRNDETLYHLNENRSDHYRHATSRARAIMRQEEIPLGDKKAGSAAYKTGTGTGVAGAGNKHDQKTGTRSSKSLAGAGTGNSYNKGNVKAGSIYGGGTGADKNGNKVSVPAGSYNSKSRQSTAGTYSAAAKKSSVYTQKPVKKKKGSLLGWLMVLVIICASLPEIRDSLKDSLAPILEEEFGDMFSSGADSASYKLMAGDVLEVGENVDGGIVPGYYIASCSNGFVSFMIMGEEGENGSMTVTDGVERKITLKEGDLIGIINTESEDSALMLTAR</sequence>
<keyword evidence="4" id="KW-1185">Reference proteome</keyword>
<evidence type="ECO:0008006" key="5">
    <source>
        <dbReference type="Google" id="ProtNLM"/>
    </source>
</evidence>
<feature type="region of interest" description="Disordered" evidence="1">
    <location>
        <begin position="74"/>
        <end position="104"/>
    </location>
</feature>
<gene>
    <name evidence="3" type="ORF">G5B17_03270</name>
</gene>
<organism evidence="3 4">
    <name type="scientific">Blautia faecis</name>
    <dbReference type="NCBI Taxonomy" id="871665"/>
    <lineage>
        <taxon>Bacteria</taxon>
        <taxon>Bacillati</taxon>
        <taxon>Bacillota</taxon>
        <taxon>Clostridia</taxon>
        <taxon>Lachnospirales</taxon>
        <taxon>Lachnospiraceae</taxon>
        <taxon>Blautia</taxon>
    </lineage>
</organism>
<proteinExistence type="predicted"/>
<accession>A0ABX2H5A1</accession>
<dbReference type="RefSeq" id="WP_173734846.1">
    <property type="nucleotide sequence ID" value="NZ_JAAIPU010000007.1"/>
</dbReference>
<protein>
    <recommendedName>
        <fullName evidence="5">C2H2-type domain-containing protein</fullName>
    </recommendedName>
</protein>
<name>A0ABX2H5A1_9FIRM</name>
<dbReference type="GeneID" id="69514107"/>